<dbReference type="AlphaFoldDB" id="A0A7D9DWK4"/>
<protein>
    <submittedName>
        <fullName evidence="1">Uncharacterized protein</fullName>
    </submittedName>
</protein>
<dbReference type="InterPro" id="IPR011042">
    <property type="entry name" value="6-blade_b-propeller_TolB-like"/>
</dbReference>
<reference evidence="1" key="1">
    <citation type="submission" date="2020-04" db="EMBL/GenBank/DDBJ databases">
        <authorList>
            <person name="Alioto T."/>
            <person name="Alioto T."/>
            <person name="Gomez Garrido J."/>
        </authorList>
    </citation>
    <scope>NUCLEOTIDE SEQUENCE</scope>
    <source>
        <strain evidence="1">A484AB</strain>
    </source>
</reference>
<keyword evidence="2" id="KW-1185">Reference proteome</keyword>
<name>A0A7D9DWK4_PARCT</name>
<accession>A0A7D9DWK4</accession>
<dbReference type="Gene3D" id="2.120.10.30">
    <property type="entry name" value="TolB, C-terminal domain"/>
    <property type="match status" value="1"/>
</dbReference>
<proteinExistence type="predicted"/>
<evidence type="ECO:0000313" key="1">
    <source>
        <dbReference type="EMBL" id="CAB3995789.1"/>
    </source>
</evidence>
<dbReference type="OrthoDB" id="5986534at2759"/>
<dbReference type="Proteomes" id="UP001152795">
    <property type="component" value="Unassembled WGS sequence"/>
</dbReference>
<organism evidence="1 2">
    <name type="scientific">Paramuricea clavata</name>
    <name type="common">Red gorgonian</name>
    <name type="synonym">Violescent sea-whip</name>
    <dbReference type="NCBI Taxonomy" id="317549"/>
    <lineage>
        <taxon>Eukaryota</taxon>
        <taxon>Metazoa</taxon>
        <taxon>Cnidaria</taxon>
        <taxon>Anthozoa</taxon>
        <taxon>Octocorallia</taxon>
        <taxon>Malacalcyonacea</taxon>
        <taxon>Plexauridae</taxon>
        <taxon>Paramuricea</taxon>
    </lineage>
</organism>
<evidence type="ECO:0000313" key="2">
    <source>
        <dbReference type="Proteomes" id="UP001152795"/>
    </source>
</evidence>
<gene>
    <name evidence="1" type="ORF">PACLA_8A017735</name>
</gene>
<sequence length="548" mass="62143">MSSIVTGILSSTVGLLLNEARSSAAAKLRNGDVTDAEIGNIVVSELNDIKTKLDALSRTDLLYSCKLLKEGIAFLNDSLDKSNLKIKVSMSESQEDLGEASGTSASLDETLGLSRSLEDVVVNIKLDEDVKKKFKEAGENASRVFCNQGLSIEDRIFATKLGIISEILQHLESPKMTGCLLFLRDLHNLPAICKRLSVYLKGGFKSRFFNAAKRRENVKSIMRINYVLFQHASKFSRKNSFVLDWPTIELNDRRFNPILHWHKVSKKRFMWDEMRQHPNGLVLDERIIPEYSAVNKDEDIVAVLMNHTNVEAFSRKGERKVVKLPDIIEKNLSNKIIKGLAVDNNNNIYMVTRLQKRTENGLALSYVLYVLDKEYNIKHERRITDIFETIQDDPVRIAMNKDNDIIMIKAHDPYVYICDSDGELKVKFEPKSGFSISSFGISENNEIMMSSSKEVLIYSEKGVLISRIEVPEGHEVCGVAFHSFFCKIIVLTYVDVKSSVFLLCYTAMGERLESTTFFCKKNSRKSLEIKSHPSGRVAIIRKRSIIFI</sequence>
<comment type="caution">
    <text evidence="1">The sequence shown here is derived from an EMBL/GenBank/DDBJ whole genome shotgun (WGS) entry which is preliminary data.</text>
</comment>
<dbReference type="EMBL" id="CACRXK020002730">
    <property type="protein sequence ID" value="CAB3995789.1"/>
    <property type="molecule type" value="Genomic_DNA"/>
</dbReference>
<dbReference type="SUPFAM" id="SSF101898">
    <property type="entry name" value="NHL repeat"/>
    <property type="match status" value="1"/>
</dbReference>